<evidence type="ECO:0000313" key="1">
    <source>
        <dbReference type="EMBL" id="XCD08375.1"/>
    </source>
</evidence>
<dbReference type="EMBL" id="PP511876">
    <property type="protein sequence ID" value="XCD08375.1"/>
    <property type="molecule type" value="Genomic_DNA"/>
</dbReference>
<accession>A0AAU8B7Q2</accession>
<sequence length="407" mass="46448">MANHTLNTILSCIETEKIFTGDPAFYKYKKNSSDPSITLKFEHNVKDENETQKASATITVENLDDTYSDKIKRLGGTLSPGAELRLDFSAEEIEKDPNLASSRYTVLNVEDIEIPSFNINEIELEFSKQLVIDRIRSSNHVWFDSLIEKVNKEGKVQIKNLEHAIDLIYSNNKFYERVLASMSKSDRDDIKSLLEEQIKPYKKITVADAQVFIRPELYRKIKKGLGEWSEAADSTGYSDEIAYQLIENGIYRGKKIKEGEWLTNPEYSNIIKKFQTNALKMSYFQNAAEQLFNDSFIVKPIYNKMAIFPLFKFHRSTGVGGALYDRMNDTESGAIDMLAFKSAVKVGSVQKGPSLVKNVEMQRDKNGRVSNTEDIEKTLGVIPEIINKKSQYRIDYANDEVLERDSS</sequence>
<proteinExistence type="predicted"/>
<protein>
    <submittedName>
        <fullName evidence="1">Uncharacterized protein</fullName>
    </submittedName>
</protein>
<name>A0AAU8B7Q2_9CAUD</name>
<organism evidence="1">
    <name type="scientific">Dulem virus 42</name>
    <dbReference type="NCBI Taxonomy" id="3145760"/>
    <lineage>
        <taxon>Viruses</taxon>
        <taxon>Duplodnaviria</taxon>
        <taxon>Heunggongvirae</taxon>
        <taxon>Uroviricota</taxon>
        <taxon>Caudoviricetes</taxon>
    </lineage>
</organism>
<reference evidence="1" key="1">
    <citation type="submission" date="2024-03" db="EMBL/GenBank/DDBJ databases">
        <title>Diverse circular DNA viruses in blood, oral, and fecal samples of captive lemurs.</title>
        <authorList>
            <person name="Paietta E.N."/>
            <person name="Kraberger S."/>
            <person name="Lund M.C."/>
            <person name="Custer J.M."/>
            <person name="Vargas K.M."/>
            <person name="Ehmke E.E."/>
            <person name="Yoder A.D."/>
            <person name="Varsani A."/>
        </authorList>
    </citation>
    <scope>NUCLEOTIDE SEQUENCE</scope>
    <source>
        <strain evidence="1">Duke_30FF_63</strain>
    </source>
</reference>